<name>A0AAP0R0X0_9ROSI</name>
<feature type="region of interest" description="Disordered" evidence="3">
    <location>
        <begin position="130"/>
        <end position="174"/>
    </location>
</feature>
<evidence type="ECO:0000256" key="2">
    <source>
        <dbReference type="ARBA" id="ARBA00023043"/>
    </source>
</evidence>
<gene>
    <name evidence="4" type="ORF">WN944_021990</name>
</gene>
<dbReference type="SUPFAM" id="SSF48403">
    <property type="entry name" value="Ankyrin repeat"/>
    <property type="match status" value="1"/>
</dbReference>
<keyword evidence="5" id="KW-1185">Reference proteome</keyword>
<evidence type="ECO:0000313" key="5">
    <source>
        <dbReference type="Proteomes" id="UP001428341"/>
    </source>
</evidence>
<evidence type="ECO:0000256" key="1">
    <source>
        <dbReference type="ARBA" id="ARBA00022737"/>
    </source>
</evidence>
<dbReference type="SMART" id="SM00248">
    <property type="entry name" value="ANK"/>
    <property type="match status" value="3"/>
</dbReference>
<accession>A0AAP0R0X0</accession>
<dbReference type="Pfam" id="PF00023">
    <property type="entry name" value="Ank"/>
    <property type="match status" value="1"/>
</dbReference>
<organism evidence="4 5">
    <name type="scientific">Citrus x changshan-huyou</name>
    <dbReference type="NCBI Taxonomy" id="2935761"/>
    <lineage>
        <taxon>Eukaryota</taxon>
        <taxon>Viridiplantae</taxon>
        <taxon>Streptophyta</taxon>
        <taxon>Embryophyta</taxon>
        <taxon>Tracheophyta</taxon>
        <taxon>Spermatophyta</taxon>
        <taxon>Magnoliopsida</taxon>
        <taxon>eudicotyledons</taxon>
        <taxon>Gunneridae</taxon>
        <taxon>Pentapetalae</taxon>
        <taxon>rosids</taxon>
        <taxon>malvids</taxon>
        <taxon>Sapindales</taxon>
        <taxon>Rutaceae</taxon>
        <taxon>Aurantioideae</taxon>
        <taxon>Citrus</taxon>
    </lineage>
</organism>
<feature type="compositionally biased region" description="Polar residues" evidence="3">
    <location>
        <begin position="145"/>
        <end position="160"/>
    </location>
</feature>
<comment type="caution">
    <text evidence="4">The sequence shown here is derived from an EMBL/GenBank/DDBJ whole genome shotgun (WGS) entry which is preliminary data.</text>
</comment>
<evidence type="ECO:0000313" key="4">
    <source>
        <dbReference type="EMBL" id="KAK9229033.1"/>
    </source>
</evidence>
<proteinExistence type="predicted"/>
<evidence type="ECO:0000256" key="3">
    <source>
        <dbReference type="SAM" id="MobiDB-lite"/>
    </source>
</evidence>
<dbReference type="EMBL" id="JBCGBO010000001">
    <property type="protein sequence ID" value="KAK9229033.1"/>
    <property type="molecule type" value="Genomic_DNA"/>
</dbReference>
<dbReference type="Gene3D" id="1.25.40.20">
    <property type="entry name" value="Ankyrin repeat-containing domain"/>
    <property type="match status" value="1"/>
</dbReference>
<keyword evidence="1" id="KW-0677">Repeat</keyword>
<keyword evidence="2" id="KW-0040">ANK repeat</keyword>
<dbReference type="GO" id="GO:0005886">
    <property type="term" value="C:plasma membrane"/>
    <property type="evidence" value="ECO:0007669"/>
    <property type="project" value="TreeGrafter"/>
</dbReference>
<dbReference type="PANTHER" id="PTHR24186">
    <property type="entry name" value="PROTEIN PHOSPHATASE 1 REGULATORY SUBUNIT"/>
    <property type="match status" value="1"/>
</dbReference>
<dbReference type="InterPro" id="IPR002110">
    <property type="entry name" value="Ankyrin_rpt"/>
</dbReference>
<reference evidence="4 5" key="1">
    <citation type="submission" date="2024-05" db="EMBL/GenBank/DDBJ databases">
        <title>Haplotype-resolved chromosome-level genome assembly of Huyou (Citrus changshanensis).</title>
        <authorList>
            <person name="Miao C."/>
            <person name="Chen W."/>
            <person name="Wu Y."/>
            <person name="Wang L."/>
            <person name="Zhao S."/>
            <person name="Grierson D."/>
            <person name="Xu C."/>
            <person name="Chen K."/>
        </authorList>
    </citation>
    <scope>NUCLEOTIDE SEQUENCE [LARGE SCALE GENOMIC DNA]</scope>
    <source>
        <strain evidence="4">01-14</strain>
        <tissue evidence="4">Leaf</tissue>
    </source>
</reference>
<dbReference type="AlphaFoldDB" id="A0AAP0R0X0"/>
<dbReference type="InterPro" id="IPR036770">
    <property type="entry name" value="Ankyrin_rpt-contain_sf"/>
</dbReference>
<dbReference type="Proteomes" id="UP001428341">
    <property type="component" value="Unassembled WGS sequence"/>
</dbReference>
<sequence length="298" mass="33894">METDPWVSCKLNSEKLSALLIACYHGHLEIVKVLLNQPWLLESEEENVDQSSLDVAVSKGQLPLAMQFDNFVYSPLHLAAMKGDIAILQDFGGFSPSIVSEVFGNNHLLHESNRNGDTILHVAISKGHCQKHESNGQTKPLGDALNNSTTQNLPTTNAQTTRREADEKHQSRKHRRELIDMYKFRHNKQYDAHREALQNARNTITLLAILIGTEIIDEAADGCSQSYVGGCSIHGNGNGNGLCCWDKGVLSIRHWLMKLKWKRDRQCKAKEEENRKRKWKRWNKMRKIMNIRSPSTLM</sequence>
<dbReference type="PANTHER" id="PTHR24186:SF38">
    <property type="entry name" value="ANKYRIN REPEAT FAMILY PROTEIN"/>
    <property type="match status" value="1"/>
</dbReference>
<protein>
    <submittedName>
        <fullName evidence="4">Uncharacterized protein</fullName>
    </submittedName>
</protein>